<evidence type="ECO:0000259" key="10">
    <source>
        <dbReference type="PROSITE" id="PS50941"/>
    </source>
</evidence>
<dbReference type="PANTHER" id="PTHR46471:SF2">
    <property type="entry name" value="CHITIN DEACETYLASE-RELATED"/>
    <property type="match status" value="1"/>
</dbReference>
<accession>A0A2T2NYS3</accession>
<keyword evidence="8" id="KW-1015">Disulfide bond</keyword>
<feature type="domain" description="Chitin-binding type-1" evidence="10">
    <location>
        <begin position="101"/>
        <end position="147"/>
    </location>
</feature>
<keyword evidence="12" id="KW-1185">Reference proteome</keyword>
<protein>
    <recommendedName>
        <fullName evidence="10">Chitin-binding type-1 domain-containing protein</fullName>
    </recommendedName>
</protein>
<comment type="caution">
    <text evidence="8">Lacks conserved residue(s) required for the propagation of feature annotation.</text>
</comment>
<keyword evidence="2 8" id="KW-0147">Chitin-binding</keyword>
<evidence type="ECO:0000256" key="9">
    <source>
        <dbReference type="SAM" id="SignalP"/>
    </source>
</evidence>
<evidence type="ECO:0000256" key="4">
    <source>
        <dbReference type="ARBA" id="ARBA00022729"/>
    </source>
</evidence>
<dbReference type="AlphaFoldDB" id="A0A2T2NYS3"/>
<feature type="disulfide bond" evidence="8">
    <location>
        <begin position="120"/>
        <end position="134"/>
    </location>
</feature>
<dbReference type="InterPro" id="IPR036861">
    <property type="entry name" value="Endochitinase-like_sf"/>
</dbReference>
<dbReference type="Gene3D" id="3.30.60.10">
    <property type="entry name" value="Endochitinase-like"/>
    <property type="match status" value="5"/>
</dbReference>
<dbReference type="PROSITE" id="PS50941">
    <property type="entry name" value="CHIT_BIND_I_2"/>
    <property type="match status" value="5"/>
</dbReference>
<evidence type="ECO:0000256" key="3">
    <source>
        <dbReference type="ARBA" id="ARBA00022723"/>
    </source>
</evidence>
<dbReference type="OrthoDB" id="1193027at2759"/>
<dbReference type="GO" id="GO:0016787">
    <property type="term" value="F:hydrolase activity"/>
    <property type="evidence" value="ECO:0007669"/>
    <property type="project" value="UniProtKB-KW"/>
</dbReference>
<evidence type="ECO:0000256" key="1">
    <source>
        <dbReference type="ARBA" id="ARBA00001941"/>
    </source>
</evidence>
<evidence type="ECO:0000313" key="12">
    <source>
        <dbReference type="Proteomes" id="UP000240883"/>
    </source>
</evidence>
<feature type="domain" description="Chitin-binding type-1" evidence="10">
    <location>
        <begin position="48"/>
        <end position="94"/>
    </location>
</feature>
<feature type="signal peptide" evidence="9">
    <location>
        <begin position="1"/>
        <end position="17"/>
    </location>
</feature>
<dbReference type="STRING" id="1448308.A0A2T2NYS3"/>
<keyword evidence="3" id="KW-0479">Metal-binding</keyword>
<sequence length="362" mass="35629">MATALLLLLHLHQNPETILWYFGQPLQSKAGCQSKFGNCTAASNISPDGTCGDTNGYMCADSTLGSCCSSSGFCGSTTGYCRAGCQSKFGTCTGSNKTSPDGTCGGSNGHTCKGSTFGDCCLSSGFCGSSTGHCAAGCQASFGTCSTGSGTISTDGTCGGTKFLPCKGSEFCDCCSASGYCGSTTGHCEAGCQSMFGKCSSGAGKIFTDGTCGGTKGLTCTGSTFGNCCSKSGYCGSSTAHCKAGCQSTFETCSAGASKISTDGTFGGSKGFICTESGFGDCCSSSGYCGITTAHCSAESAFSKSCITTNIPTLDGSCGPENGARTCAKGSFNGQCCGASGFCGTTTSHCGSGCLAAFGKCN</sequence>
<evidence type="ECO:0000256" key="2">
    <source>
        <dbReference type="ARBA" id="ARBA00022669"/>
    </source>
</evidence>
<dbReference type="SMART" id="SM00270">
    <property type="entry name" value="ChtBD1"/>
    <property type="match status" value="5"/>
</dbReference>
<evidence type="ECO:0000256" key="6">
    <source>
        <dbReference type="ARBA" id="ARBA00023277"/>
    </source>
</evidence>
<feature type="disulfide bond" evidence="8">
    <location>
        <begin position="228"/>
        <end position="242"/>
    </location>
</feature>
<reference evidence="11 12" key="1">
    <citation type="journal article" date="2018" name="Front. Microbiol.">
        <title>Genome-Wide Analysis of Corynespora cassiicola Leaf Fall Disease Putative Effectors.</title>
        <authorList>
            <person name="Lopez D."/>
            <person name="Ribeiro S."/>
            <person name="Label P."/>
            <person name="Fumanal B."/>
            <person name="Venisse J.S."/>
            <person name="Kohler A."/>
            <person name="de Oliveira R.R."/>
            <person name="Labutti K."/>
            <person name="Lipzen A."/>
            <person name="Lail K."/>
            <person name="Bauer D."/>
            <person name="Ohm R.A."/>
            <person name="Barry K.W."/>
            <person name="Spatafora J."/>
            <person name="Grigoriev I.V."/>
            <person name="Martin F.M."/>
            <person name="Pujade-Renaud V."/>
        </authorList>
    </citation>
    <scope>NUCLEOTIDE SEQUENCE [LARGE SCALE GENOMIC DNA]</scope>
    <source>
        <strain evidence="11 12">Philippines</strain>
    </source>
</reference>
<feature type="domain" description="Chitin-binding type-1" evidence="10">
    <location>
        <begin position="315"/>
        <end position="362"/>
    </location>
</feature>
<keyword evidence="7" id="KW-0170">Cobalt</keyword>
<feature type="disulfide bond" evidence="8">
    <location>
        <begin position="174"/>
        <end position="188"/>
    </location>
</feature>
<name>A0A2T2NYS3_CORCC</name>
<dbReference type="SUPFAM" id="SSF57016">
    <property type="entry name" value="Plant lectins/antimicrobial peptides"/>
    <property type="match status" value="6"/>
</dbReference>
<dbReference type="PANTHER" id="PTHR46471">
    <property type="entry name" value="CHITIN DEACETYLASE"/>
    <property type="match status" value="1"/>
</dbReference>
<keyword evidence="6" id="KW-0119">Carbohydrate metabolism</keyword>
<dbReference type="GO" id="GO:0046872">
    <property type="term" value="F:metal ion binding"/>
    <property type="evidence" value="ECO:0007669"/>
    <property type="project" value="UniProtKB-KW"/>
</dbReference>
<dbReference type="GO" id="GO:0008061">
    <property type="term" value="F:chitin binding"/>
    <property type="evidence" value="ECO:0007669"/>
    <property type="project" value="UniProtKB-UniRule"/>
</dbReference>
<evidence type="ECO:0000313" key="11">
    <source>
        <dbReference type="EMBL" id="PSN70572.1"/>
    </source>
</evidence>
<feature type="disulfide bond" evidence="8">
    <location>
        <begin position="67"/>
        <end position="81"/>
    </location>
</feature>
<dbReference type="EMBL" id="KZ678131">
    <property type="protein sequence ID" value="PSN70572.1"/>
    <property type="molecule type" value="Genomic_DNA"/>
</dbReference>
<organism evidence="11 12">
    <name type="scientific">Corynespora cassiicola Philippines</name>
    <dbReference type="NCBI Taxonomy" id="1448308"/>
    <lineage>
        <taxon>Eukaryota</taxon>
        <taxon>Fungi</taxon>
        <taxon>Dikarya</taxon>
        <taxon>Ascomycota</taxon>
        <taxon>Pezizomycotina</taxon>
        <taxon>Dothideomycetes</taxon>
        <taxon>Pleosporomycetidae</taxon>
        <taxon>Pleosporales</taxon>
        <taxon>Corynesporascaceae</taxon>
        <taxon>Corynespora</taxon>
    </lineage>
</organism>
<dbReference type="Proteomes" id="UP000240883">
    <property type="component" value="Unassembled WGS sequence"/>
</dbReference>
<gene>
    <name evidence="11" type="ORF">BS50DRAFT_597876</name>
</gene>
<evidence type="ECO:0000256" key="8">
    <source>
        <dbReference type="PROSITE-ProRule" id="PRU00261"/>
    </source>
</evidence>
<feature type="chain" id="PRO_5015617402" description="Chitin-binding type-1 domain-containing protein" evidence="9">
    <location>
        <begin position="18"/>
        <end position="362"/>
    </location>
</feature>
<feature type="disulfide bond" evidence="8">
    <location>
        <begin position="336"/>
        <end position="350"/>
    </location>
</feature>
<keyword evidence="5" id="KW-0378">Hydrolase</keyword>
<feature type="domain" description="Chitin-binding type-1" evidence="10">
    <location>
        <begin position="209"/>
        <end position="255"/>
    </location>
</feature>
<dbReference type="InterPro" id="IPR001002">
    <property type="entry name" value="Chitin-bd_1"/>
</dbReference>
<feature type="domain" description="Chitin-binding type-1" evidence="10">
    <location>
        <begin position="155"/>
        <end position="201"/>
    </location>
</feature>
<proteinExistence type="predicted"/>
<evidence type="ECO:0000256" key="7">
    <source>
        <dbReference type="ARBA" id="ARBA00023285"/>
    </source>
</evidence>
<evidence type="ECO:0000256" key="5">
    <source>
        <dbReference type="ARBA" id="ARBA00022801"/>
    </source>
</evidence>
<keyword evidence="4 9" id="KW-0732">Signal</keyword>
<comment type="cofactor">
    <cofactor evidence="1">
        <name>Co(2+)</name>
        <dbReference type="ChEBI" id="CHEBI:48828"/>
    </cofactor>
</comment>